<dbReference type="EMBL" id="BAAANL010000004">
    <property type="protein sequence ID" value="GAA1862639.1"/>
    <property type="molecule type" value="Genomic_DNA"/>
</dbReference>
<evidence type="ECO:0000259" key="16">
    <source>
        <dbReference type="Pfam" id="PF00732"/>
    </source>
</evidence>
<evidence type="ECO:0000259" key="17">
    <source>
        <dbReference type="Pfam" id="PF05199"/>
    </source>
</evidence>
<evidence type="ECO:0000256" key="1">
    <source>
        <dbReference type="ARBA" id="ARBA00001974"/>
    </source>
</evidence>
<evidence type="ECO:0000256" key="7">
    <source>
        <dbReference type="ARBA" id="ARBA00023098"/>
    </source>
</evidence>
<evidence type="ECO:0000256" key="12">
    <source>
        <dbReference type="ARBA" id="ARBA00049645"/>
    </source>
</evidence>
<evidence type="ECO:0000313" key="18">
    <source>
        <dbReference type="EMBL" id="GAA1862639.1"/>
    </source>
</evidence>
<dbReference type="EC" id="1.1.3.6" evidence="13"/>
<evidence type="ECO:0000256" key="11">
    <source>
        <dbReference type="ARBA" id="ARBA00038856"/>
    </source>
</evidence>
<comment type="cofactor">
    <cofactor evidence="1">
        <name>FAD</name>
        <dbReference type="ChEBI" id="CHEBI:57692"/>
    </cofactor>
</comment>
<evidence type="ECO:0000256" key="2">
    <source>
        <dbReference type="ARBA" id="ARBA00010790"/>
    </source>
</evidence>
<dbReference type="InterPro" id="IPR036188">
    <property type="entry name" value="FAD/NAD-bd_sf"/>
</dbReference>
<evidence type="ECO:0000313" key="19">
    <source>
        <dbReference type="Proteomes" id="UP001501094"/>
    </source>
</evidence>
<comment type="caution">
    <text evidence="18">The sequence shown here is derived from an EMBL/GenBank/DDBJ whole genome shotgun (WGS) entry which is preliminary data.</text>
</comment>
<dbReference type="InterPro" id="IPR052542">
    <property type="entry name" value="Cholesterol_Oxidase"/>
</dbReference>
<feature type="domain" description="Glucose-methanol-choline oxidoreductase N-terminal" evidence="16">
    <location>
        <begin position="204"/>
        <end position="293"/>
    </location>
</feature>
<keyword evidence="6" id="KW-0560">Oxidoreductase</keyword>
<dbReference type="PANTHER" id="PTHR47470:SF1">
    <property type="entry name" value="FAD-DEPENDENT OXIDOREDUCTASE 2 FAD BINDING DOMAIN-CONTAINING PROTEIN"/>
    <property type="match status" value="1"/>
</dbReference>
<comment type="pathway">
    <text evidence="12">Steroid metabolism; cholesterol degradation.</text>
</comment>
<proteinExistence type="inferred from homology"/>
<evidence type="ECO:0000256" key="8">
    <source>
        <dbReference type="ARBA" id="ARBA00023166"/>
    </source>
</evidence>
<keyword evidence="4" id="KW-0285">Flavoprotein</keyword>
<keyword evidence="3" id="KW-0153">Cholesterol metabolism</keyword>
<evidence type="ECO:0000256" key="5">
    <source>
        <dbReference type="ARBA" id="ARBA00022827"/>
    </source>
</evidence>
<keyword evidence="19" id="KW-1185">Reference proteome</keyword>
<evidence type="ECO:0000256" key="13">
    <source>
        <dbReference type="ARBA" id="ARBA00049723"/>
    </source>
</evidence>
<evidence type="ECO:0000256" key="9">
    <source>
        <dbReference type="ARBA" id="ARBA00023221"/>
    </source>
</evidence>
<reference evidence="18 19" key="1">
    <citation type="journal article" date="2019" name="Int. J. Syst. Evol. Microbiol.">
        <title>The Global Catalogue of Microorganisms (GCM) 10K type strain sequencing project: providing services to taxonomists for standard genome sequencing and annotation.</title>
        <authorList>
            <consortium name="The Broad Institute Genomics Platform"/>
            <consortium name="The Broad Institute Genome Sequencing Center for Infectious Disease"/>
            <person name="Wu L."/>
            <person name="Ma J."/>
        </authorList>
    </citation>
    <scope>NUCLEOTIDE SEQUENCE [LARGE SCALE GENOMIC DNA]</scope>
    <source>
        <strain evidence="18 19">JCM 14326</strain>
    </source>
</reference>
<evidence type="ECO:0000256" key="6">
    <source>
        <dbReference type="ARBA" id="ARBA00023002"/>
    </source>
</evidence>
<accession>A0ABN2NC79</accession>
<dbReference type="InterPro" id="IPR000172">
    <property type="entry name" value="GMC_OxRdtase_N"/>
</dbReference>
<evidence type="ECO:0000256" key="3">
    <source>
        <dbReference type="ARBA" id="ARBA00022548"/>
    </source>
</evidence>
<dbReference type="Pfam" id="PF05199">
    <property type="entry name" value="GMC_oxred_C"/>
    <property type="match status" value="1"/>
</dbReference>
<dbReference type="Pfam" id="PF00732">
    <property type="entry name" value="GMC_oxred_N"/>
    <property type="match status" value="1"/>
</dbReference>
<keyword evidence="5" id="KW-0274">FAD</keyword>
<feature type="domain" description="Glucose-methanol-choline oxidoreductase C-terminal" evidence="17">
    <location>
        <begin position="475"/>
        <end position="529"/>
    </location>
</feature>
<keyword evidence="9" id="KW-0753">Steroid metabolism</keyword>
<evidence type="ECO:0000256" key="10">
    <source>
        <dbReference type="ARBA" id="ARBA00023235"/>
    </source>
</evidence>
<dbReference type="EC" id="5.3.3.1" evidence="11"/>
<name>A0ABN2NC79_9MICO</name>
<dbReference type="InterPro" id="IPR007867">
    <property type="entry name" value="GMC_OxRtase_C"/>
</dbReference>
<organism evidence="18 19">
    <name type="scientific">Myceligenerans crystallogenes</name>
    <dbReference type="NCBI Taxonomy" id="316335"/>
    <lineage>
        <taxon>Bacteria</taxon>
        <taxon>Bacillati</taxon>
        <taxon>Actinomycetota</taxon>
        <taxon>Actinomycetes</taxon>
        <taxon>Micrococcales</taxon>
        <taxon>Promicromonosporaceae</taxon>
        <taxon>Myceligenerans</taxon>
    </lineage>
</organism>
<dbReference type="PANTHER" id="PTHR47470">
    <property type="entry name" value="CHOLESTEROL OXIDASE"/>
    <property type="match status" value="1"/>
</dbReference>
<evidence type="ECO:0000256" key="4">
    <source>
        <dbReference type="ARBA" id="ARBA00022630"/>
    </source>
</evidence>
<keyword evidence="10" id="KW-0413">Isomerase</keyword>
<keyword evidence="8" id="KW-1207">Sterol metabolism</keyword>
<comment type="similarity">
    <text evidence="2">Belongs to the GMC oxidoreductase family.</text>
</comment>
<protein>
    <recommendedName>
        <fullName evidence="14">Cholesterol oxidase</fullName>
        <ecNumber evidence="13">1.1.3.6</ecNumber>
        <ecNumber evidence="11">5.3.3.1</ecNumber>
    </recommendedName>
    <alternativeName>
        <fullName evidence="15">Cholesterol isomerase</fullName>
    </alternativeName>
</protein>
<dbReference type="SUPFAM" id="SSF51905">
    <property type="entry name" value="FAD/NAD(P)-binding domain"/>
    <property type="match status" value="1"/>
</dbReference>
<sequence length="581" mass="63335">METVSVLRYRSGMDYDYDVLVIGSGFGGSVAALRLTEKDYAVGVLEAGRRFADHEFPANNWHLKDYLWAPGLGWYGIQRVTLLRDVLCLTGNGVGGGSLVYANVSYRPRDDTFFRDPAWADITDWKAELDPYYDQAARMLGVTTYHGDSPADHLIRGVADDLGVADTFRPTDVAVWFGPGGAARPSPRETFPDPFFGGAGPERTGCRECGECMTGCRHGAKNSLAKNYLYLAEQAGAVVHPLTTARTVRPLAGGGYEVLTHRTGRRRADRRRLTARQVVFAAGTLGTQDLLHRMRADGELPGISDRLGALTRTNSEALLGAVTKKVGEADYTRGVAISSSIFPDEHTHVEPTRYGKGSNLMGALVTPLVPGGKPLRPLRWIGVLLRHLGWLRVLVDYRRWSERTVIALVMQDHDNSLTAYLRRGPFGRRLTTRRPDRNGNPEWIPQGHEVARRMAARMGGVAGGIVTEPFGAPVTAHIMGGCTIGSTPERGVVDPYLRLYGHPGLHVLDGTTISANIGVNPSLTITAQAERACALWPNKGADDARPPLGSAYRRVEPVRPRRPAVPETAPAALRLPIVDIT</sequence>
<dbReference type="Gene3D" id="3.50.50.60">
    <property type="entry name" value="FAD/NAD(P)-binding domain"/>
    <property type="match status" value="3"/>
</dbReference>
<dbReference type="Proteomes" id="UP001501094">
    <property type="component" value="Unassembled WGS sequence"/>
</dbReference>
<evidence type="ECO:0000256" key="15">
    <source>
        <dbReference type="ARBA" id="ARBA00049778"/>
    </source>
</evidence>
<evidence type="ECO:0000256" key="14">
    <source>
        <dbReference type="ARBA" id="ARBA00049744"/>
    </source>
</evidence>
<gene>
    <name evidence="18" type="ORF">GCM10009751_20530</name>
</gene>
<keyword evidence="7" id="KW-0443">Lipid metabolism</keyword>